<dbReference type="PROSITE" id="PS00137">
    <property type="entry name" value="SUBTILASE_HIS"/>
    <property type="match status" value="1"/>
</dbReference>
<evidence type="ECO:0000256" key="7">
    <source>
        <dbReference type="RuleBase" id="RU003355"/>
    </source>
</evidence>
<evidence type="ECO:0000259" key="10">
    <source>
        <dbReference type="Pfam" id="PF05922"/>
    </source>
</evidence>
<dbReference type="PANTHER" id="PTHR43806">
    <property type="entry name" value="PEPTIDASE S8"/>
    <property type="match status" value="1"/>
</dbReference>
<evidence type="ECO:0000256" key="2">
    <source>
        <dbReference type="ARBA" id="ARBA00022670"/>
    </source>
</evidence>
<dbReference type="InterPro" id="IPR023828">
    <property type="entry name" value="Peptidase_S8_Ser-AS"/>
</dbReference>
<dbReference type="CDD" id="cd04077">
    <property type="entry name" value="Peptidases_S8_PCSK9_ProteinaseK_like"/>
    <property type="match status" value="1"/>
</dbReference>
<dbReference type="EMBL" id="JAANYQ010000009">
    <property type="protein sequence ID" value="KAF4122320.1"/>
    <property type="molecule type" value="Genomic_DNA"/>
</dbReference>
<gene>
    <name evidence="11" type="ORF">GMORB2_7312</name>
</gene>
<dbReference type="Gene3D" id="3.40.50.200">
    <property type="entry name" value="Peptidase S8/S53 domain"/>
    <property type="match status" value="1"/>
</dbReference>
<dbReference type="InterPro" id="IPR037045">
    <property type="entry name" value="S8pro/Inhibitor_I9_sf"/>
</dbReference>
<dbReference type="InterPro" id="IPR050131">
    <property type="entry name" value="Peptidase_S8_subtilisin-like"/>
</dbReference>
<evidence type="ECO:0000256" key="4">
    <source>
        <dbReference type="ARBA" id="ARBA00022801"/>
    </source>
</evidence>
<dbReference type="InterPro" id="IPR000209">
    <property type="entry name" value="Peptidase_S8/S53_dom"/>
</dbReference>
<dbReference type="SUPFAM" id="SSF52743">
    <property type="entry name" value="Subtilisin-like"/>
    <property type="match status" value="1"/>
</dbReference>
<protein>
    <submittedName>
        <fullName evidence="11">Cerevisin</fullName>
    </submittedName>
</protein>
<dbReference type="Gene3D" id="3.30.70.80">
    <property type="entry name" value="Peptidase S8 propeptide/proteinase inhibitor I9"/>
    <property type="match status" value="1"/>
</dbReference>
<dbReference type="AlphaFoldDB" id="A0A9P4YUJ7"/>
<comment type="caution">
    <text evidence="11">The sequence shown here is derived from an EMBL/GenBank/DDBJ whole genome shotgun (WGS) entry which is preliminary data.</text>
</comment>
<evidence type="ECO:0000256" key="6">
    <source>
        <dbReference type="PROSITE-ProRule" id="PRU01240"/>
    </source>
</evidence>
<reference evidence="11" key="1">
    <citation type="submission" date="2020-03" db="EMBL/GenBank/DDBJ databases">
        <title>Site-based positive gene gene selection in Geosmithia morbida across the United States reveals a broad range of putative effectors and factors for local host and environmental adapation.</title>
        <authorList>
            <person name="Onufrak A."/>
            <person name="Murdoch R.W."/>
            <person name="Gazis R."/>
            <person name="Huff M."/>
            <person name="Staton M."/>
            <person name="Klingeman W."/>
            <person name="Hadziabdic D."/>
        </authorList>
    </citation>
    <scope>NUCLEOTIDE SEQUENCE</scope>
    <source>
        <strain evidence="11">1262</strain>
    </source>
</reference>
<organism evidence="11 12">
    <name type="scientific">Geosmithia morbida</name>
    <dbReference type="NCBI Taxonomy" id="1094350"/>
    <lineage>
        <taxon>Eukaryota</taxon>
        <taxon>Fungi</taxon>
        <taxon>Dikarya</taxon>
        <taxon>Ascomycota</taxon>
        <taxon>Pezizomycotina</taxon>
        <taxon>Sordariomycetes</taxon>
        <taxon>Hypocreomycetidae</taxon>
        <taxon>Hypocreales</taxon>
        <taxon>Bionectriaceae</taxon>
        <taxon>Geosmithia</taxon>
    </lineage>
</organism>
<dbReference type="InterPro" id="IPR023827">
    <property type="entry name" value="Peptidase_S8_Asp-AS"/>
</dbReference>
<accession>A0A9P4YUJ7</accession>
<feature type="active site" description="Charge relay system" evidence="6">
    <location>
        <position position="177"/>
    </location>
</feature>
<name>A0A9P4YUJ7_9HYPO</name>
<dbReference type="PROSITE" id="PS51892">
    <property type="entry name" value="SUBTILASE"/>
    <property type="match status" value="1"/>
</dbReference>
<dbReference type="InterPro" id="IPR015500">
    <property type="entry name" value="Peptidase_S8_subtilisin-rel"/>
</dbReference>
<dbReference type="OrthoDB" id="206201at2759"/>
<dbReference type="GeneID" id="55973535"/>
<comment type="similarity">
    <text evidence="1 6 7">Belongs to the peptidase S8 family.</text>
</comment>
<evidence type="ECO:0000256" key="8">
    <source>
        <dbReference type="SAM" id="SignalP"/>
    </source>
</evidence>
<keyword evidence="12" id="KW-1185">Reference proteome</keyword>
<dbReference type="InterPro" id="IPR022398">
    <property type="entry name" value="Peptidase_S8_His-AS"/>
</dbReference>
<keyword evidence="3 8" id="KW-0732">Signal</keyword>
<dbReference type="PROSITE" id="PS00136">
    <property type="entry name" value="SUBTILASE_ASP"/>
    <property type="match status" value="1"/>
</dbReference>
<dbReference type="Proteomes" id="UP000749293">
    <property type="component" value="Unassembled WGS sequence"/>
</dbReference>
<evidence type="ECO:0000256" key="1">
    <source>
        <dbReference type="ARBA" id="ARBA00011073"/>
    </source>
</evidence>
<evidence type="ECO:0000256" key="5">
    <source>
        <dbReference type="ARBA" id="ARBA00022825"/>
    </source>
</evidence>
<feature type="domain" description="Peptidase S8/S53" evidence="9">
    <location>
        <begin position="144"/>
        <end position="346"/>
    </location>
</feature>
<dbReference type="PROSITE" id="PS00138">
    <property type="entry name" value="SUBTILASE_SER"/>
    <property type="match status" value="1"/>
</dbReference>
<keyword evidence="2 6" id="KW-0645">Protease</keyword>
<dbReference type="GO" id="GO:0005576">
    <property type="term" value="C:extracellular region"/>
    <property type="evidence" value="ECO:0007669"/>
    <property type="project" value="UniProtKB-ARBA"/>
</dbReference>
<dbReference type="PANTHER" id="PTHR43806:SF58">
    <property type="entry name" value="ALKALINE PROTEASE 1-RELATED"/>
    <property type="match status" value="1"/>
</dbReference>
<dbReference type="InterPro" id="IPR036852">
    <property type="entry name" value="Peptidase_S8/S53_dom_sf"/>
</dbReference>
<evidence type="ECO:0000256" key="3">
    <source>
        <dbReference type="ARBA" id="ARBA00022729"/>
    </source>
</evidence>
<feature type="active site" description="Charge relay system" evidence="6">
    <location>
        <position position="333"/>
    </location>
</feature>
<dbReference type="SUPFAM" id="SSF54897">
    <property type="entry name" value="Protease propeptides/inhibitors"/>
    <property type="match status" value="1"/>
</dbReference>
<dbReference type="GO" id="GO:0004252">
    <property type="term" value="F:serine-type endopeptidase activity"/>
    <property type="evidence" value="ECO:0007669"/>
    <property type="project" value="UniProtKB-UniRule"/>
</dbReference>
<dbReference type="RefSeq" id="XP_035320972.1">
    <property type="nucleotide sequence ID" value="XM_035469277.1"/>
</dbReference>
<feature type="domain" description="Inhibitor I9" evidence="10">
    <location>
        <begin position="57"/>
        <end position="106"/>
    </location>
</feature>
<evidence type="ECO:0000313" key="12">
    <source>
        <dbReference type="Proteomes" id="UP000749293"/>
    </source>
</evidence>
<feature type="active site" description="Charge relay system" evidence="6">
    <location>
        <position position="146"/>
    </location>
</feature>
<dbReference type="Pfam" id="PF00082">
    <property type="entry name" value="Peptidase_S8"/>
    <property type="match status" value="1"/>
</dbReference>
<dbReference type="GO" id="GO:0006508">
    <property type="term" value="P:proteolysis"/>
    <property type="evidence" value="ECO:0007669"/>
    <property type="project" value="UniProtKB-KW"/>
</dbReference>
<keyword evidence="4 6" id="KW-0378">Hydrolase</keyword>
<proteinExistence type="inferred from homology"/>
<dbReference type="Pfam" id="PF05922">
    <property type="entry name" value="Inhibitor_I9"/>
    <property type="match status" value="1"/>
</dbReference>
<evidence type="ECO:0000259" key="9">
    <source>
        <dbReference type="Pfam" id="PF00082"/>
    </source>
</evidence>
<feature type="chain" id="PRO_5040396049" evidence="8">
    <location>
        <begin position="16"/>
        <end position="386"/>
    </location>
</feature>
<feature type="signal peptide" evidence="8">
    <location>
        <begin position="1"/>
        <end position="15"/>
    </location>
</feature>
<keyword evidence="5 6" id="KW-0720">Serine protease</keyword>
<dbReference type="PRINTS" id="PR00723">
    <property type="entry name" value="SUBTILISIN"/>
</dbReference>
<evidence type="ECO:0000313" key="11">
    <source>
        <dbReference type="EMBL" id="KAF4122320.1"/>
    </source>
</evidence>
<dbReference type="InterPro" id="IPR010259">
    <property type="entry name" value="S8pro/Inhibitor_I9"/>
</dbReference>
<dbReference type="FunFam" id="3.40.50.200:FF:000014">
    <property type="entry name" value="Proteinase K"/>
    <property type="match status" value="1"/>
</dbReference>
<dbReference type="InterPro" id="IPR034193">
    <property type="entry name" value="PCSK9_ProteinaseK-like"/>
</dbReference>
<sequence>MRAATLLALLPFAVAAPSASVARSAPAPVVVPRGGKQIDGKYIIRMKPSSISTAVNSAIDSIKSAADYTYDIGFQGFAASLESSELELLRLNPYVDYIEQDAEVTIQETQTDADWDLARLSSKEPGASGYSYDESAGEGTCAFVLDTGIDVNHPEFEGRATWLENFTSDPNEDGHGHGTHCAGTIGSKTYGVAKKTSLFAVKVLDNQGSGTNSGIIKGMEYIAKEAPGKDGCDKGSVVNMSLGGSFSQAVNDAAAGIADAGLFLAVAAGNDGANAATSSPASEPKACTVGASDQQDKIASFSNFGNLVDVFAPGVDILSTVPDGQTEKMDGTSMASPHVAGIGAYFLGLGQKVDGLCDYIADKSIHVVTGAPNGTTTGLINNGYSA</sequence>